<evidence type="ECO:0000256" key="2">
    <source>
        <dbReference type="ARBA" id="ARBA00023604"/>
    </source>
</evidence>
<dbReference type="Proteomes" id="UP000825890">
    <property type="component" value="Unassembled WGS sequence"/>
</dbReference>
<evidence type="ECO:0000313" key="3">
    <source>
        <dbReference type="EMBL" id="GIZ49972.1"/>
    </source>
</evidence>
<reference evidence="3 4" key="1">
    <citation type="submission" date="2021-01" db="EMBL/GenBank/DDBJ databases">
        <title>Cercospora kikuchii MAFF 305040 whole genome shotgun sequence.</title>
        <authorList>
            <person name="Kashiwa T."/>
            <person name="Suzuki T."/>
        </authorList>
    </citation>
    <scope>NUCLEOTIDE SEQUENCE [LARGE SCALE GENOMIC DNA]</scope>
    <source>
        <strain evidence="3 4">MAFF 305040</strain>
    </source>
</reference>
<comment type="caution">
    <text evidence="3">The sequence shown here is derived from an EMBL/GenBank/DDBJ whole genome shotgun (WGS) entry which is preliminary data.</text>
</comment>
<organism evidence="3 4">
    <name type="scientific">Cercospora kikuchii</name>
    <dbReference type="NCBI Taxonomy" id="84275"/>
    <lineage>
        <taxon>Eukaryota</taxon>
        <taxon>Fungi</taxon>
        <taxon>Dikarya</taxon>
        <taxon>Ascomycota</taxon>
        <taxon>Pezizomycotina</taxon>
        <taxon>Dothideomycetes</taxon>
        <taxon>Dothideomycetidae</taxon>
        <taxon>Mycosphaerellales</taxon>
        <taxon>Mycosphaerellaceae</taxon>
        <taxon>Cercospora</taxon>
    </lineage>
</organism>
<dbReference type="RefSeq" id="XP_044664459.1">
    <property type="nucleotide sequence ID" value="XM_044808524.1"/>
</dbReference>
<evidence type="ECO:0000313" key="4">
    <source>
        <dbReference type="Proteomes" id="UP000825890"/>
    </source>
</evidence>
<dbReference type="GO" id="GO:0016491">
    <property type="term" value="F:oxidoreductase activity"/>
    <property type="evidence" value="ECO:0007669"/>
    <property type="project" value="UniProtKB-KW"/>
</dbReference>
<gene>
    <name evidence="3" type="ORF">CKM354_001298700</name>
</gene>
<dbReference type="GeneID" id="68298562"/>
<proteinExistence type="inferred from homology"/>
<dbReference type="AlphaFoldDB" id="A0A9P3FN03"/>
<keyword evidence="1" id="KW-0560">Oxidoreductase</keyword>
<keyword evidence="4" id="KW-1185">Reference proteome</keyword>
<evidence type="ECO:0000256" key="1">
    <source>
        <dbReference type="ARBA" id="ARBA00023002"/>
    </source>
</evidence>
<dbReference type="EMBL" id="BOLY01000009">
    <property type="protein sequence ID" value="GIZ49972.1"/>
    <property type="molecule type" value="Genomic_DNA"/>
</dbReference>
<sequence>MAQILGDSSCTIEANINYYNEPPPGERPPPVYVGTVGGRRQKWNTQPMRVTDLRTVDGHFTIHQNGFQFVSFRSMNGANYDRFATDEEIKARVYPDVKDTLKRVAGATDVFIFNHIVRKDLYVEASKIKEEVPDETQDYSQGPAMLAHVDVSYRGAQSFLDGLNKPLKTVNRDPLAVCDASTVPESDLRPVEESIELRCLVFYNERARL</sequence>
<protein>
    <submittedName>
        <fullName evidence="3">Uncharacterized protein</fullName>
    </submittedName>
</protein>
<dbReference type="PANTHER" id="PTHR34598:SF3">
    <property type="entry name" value="OXIDOREDUCTASE AN1597"/>
    <property type="match status" value="1"/>
</dbReference>
<comment type="similarity">
    <text evidence="2">Belongs to the asaB hydroxylase/desaturase family.</text>
</comment>
<name>A0A9P3FN03_9PEZI</name>
<dbReference type="PANTHER" id="PTHR34598">
    <property type="entry name" value="BLL6449 PROTEIN"/>
    <property type="match status" value="1"/>
</dbReference>
<accession>A0A9P3FN03</accession>
<dbReference type="InterPro" id="IPR044053">
    <property type="entry name" value="AsaB-like"/>
</dbReference>
<dbReference type="OrthoDB" id="412788at2759"/>